<dbReference type="EC" id="4.2.1.46" evidence="6"/>
<reference evidence="6" key="1">
    <citation type="submission" date="2018-06" db="EMBL/GenBank/DDBJ databases">
        <authorList>
            <person name="Zhirakovskaya E."/>
        </authorList>
    </citation>
    <scope>NUCLEOTIDE SEQUENCE</scope>
</reference>
<gene>
    <name evidence="6" type="ORF">MNBD_UNCLBAC01-514</name>
</gene>
<dbReference type="PANTHER" id="PTHR43000">
    <property type="entry name" value="DTDP-D-GLUCOSE 4,6-DEHYDRATASE-RELATED"/>
    <property type="match status" value="1"/>
</dbReference>
<evidence type="ECO:0000256" key="4">
    <source>
        <dbReference type="SAM" id="Phobius"/>
    </source>
</evidence>
<keyword evidence="3 6" id="KW-0456">Lyase</keyword>
<sequence>MKEKKKIYLITGAAGFIGSNFIQYLYKKEEDIEVRVLDKLTYSGNMESLKEFKDREDFSFTHGDICDEVLVDELMQDVNVVINFAAEAAVDRSIESSRSFLDTDIGGVYVLLEAARKQKKLQRFIQVSTDEVYGQIMSGSFTESSELKPRNPYSASKLGGDRLAYSYFATYQMPVVITRAANTYGPMAYPEKVIPLFITNLIDGLQVPIYGEGKQIRDWLHVSDHCSAIYHLIENGESGEVYNVAADQEFTNIDLTHKILALMKRDNSWITYVKDRPGHDFRYSLDCAKLKEIGWNSEYNLIKGLEETVEWYQENEDWWRPVKEKMDQRYIKGFWGK</sequence>
<dbReference type="GO" id="GO:0008460">
    <property type="term" value="F:dTDP-glucose 4,6-dehydratase activity"/>
    <property type="evidence" value="ECO:0007669"/>
    <property type="project" value="UniProtKB-EC"/>
</dbReference>
<feature type="transmembrane region" description="Helical" evidence="4">
    <location>
        <begin position="7"/>
        <end position="26"/>
    </location>
</feature>
<dbReference type="AlphaFoldDB" id="A0A3B1DI10"/>
<dbReference type="CDD" id="cd05246">
    <property type="entry name" value="dTDP_GD_SDR_e"/>
    <property type="match status" value="1"/>
</dbReference>
<dbReference type="Gene3D" id="3.40.50.720">
    <property type="entry name" value="NAD(P)-binding Rossmann-like Domain"/>
    <property type="match status" value="1"/>
</dbReference>
<evidence type="ECO:0000256" key="3">
    <source>
        <dbReference type="ARBA" id="ARBA00023239"/>
    </source>
</evidence>
<evidence type="ECO:0000313" key="6">
    <source>
        <dbReference type="EMBL" id="VAX35714.1"/>
    </source>
</evidence>
<feature type="domain" description="NAD(P)-binding" evidence="5">
    <location>
        <begin position="9"/>
        <end position="308"/>
    </location>
</feature>
<dbReference type="InterPro" id="IPR005888">
    <property type="entry name" value="dTDP_Gluc_deHydtase"/>
</dbReference>
<keyword evidence="2" id="KW-0520">NAD</keyword>
<accession>A0A3B1DI10</accession>
<dbReference type="EMBL" id="UOGJ01000071">
    <property type="protein sequence ID" value="VAX35714.1"/>
    <property type="molecule type" value="Genomic_DNA"/>
</dbReference>
<dbReference type="InterPro" id="IPR016040">
    <property type="entry name" value="NAD(P)-bd_dom"/>
</dbReference>
<dbReference type="Gene3D" id="3.90.25.10">
    <property type="entry name" value="UDP-galactose 4-epimerase, domain 1"/>
    <property type="match status" value="1"/>
</dbReference>
<name>A0A3B1DI10_9ZZZZ</name>
<dbReference type="SUPFAM" id="SSF51735">
    <property type="entry name" value="NAD(P)-binding Rossmann-fold domains"/>
    <property type="match status" value="1"/>
</dbReference>
<keyword evidence="4" id="KW-1133">Transmembrane helix</keyword>
<dbReference type="GO" id="GO:0009225">
    <property type="term" value="P:nucleotide-sugar metabolic process"/>
    <property type="evidence" value="ECO:0007669"/>
    <property type="project" value="InterPro"/>
</dbReference>
<comment type="cofactor">
    <cofactor evidence="1">
        <name>NAD(+)</name>
        <dbReference type="ChEBI" id="CHEBI:57540"/>
    </cofactor>
</comment>
<proteinExistence type="predicted"/>
<evidence type="ECO:0000256" key="1">
    <source>
        <dbReference type="ARBA" id="ARBA00001911"/>
    </source>
</evidence>
<dbReference type="InterPro" id="IPR036291">
    <property type="entry name" value="NAD(P)-bd_dom_sf"/>
</dbReference>
<dbReference type="NCBIfam" id="TIGR01181">
    <property type="entry name" value="dTDP_gluc_dehyt"/>
    <property type="match status" value="1"/>
</dbReference>
<organism evidence="6">
    <name type="scientific">hydrothermal vent metagenome</name>
    <dbReference type="NCBI Taxonomy" id="652676"/>
    <lineage>
        <taxon>unclassified sequences</taxon>
        <taxon>metagenomes</taxon>
        <taxon>ecological metagenomes</taxon>
    </lineage>
</organism>
<protein>
    <submittedName>
        <fullName evidence="6">dTDP-glucose 4,6-dehydratase</fullName>
        <ecNumber evidence="6">4.2.1.46</ecNumber>
    </submittedName>
</protein>
<dbReference type="Pfam" id="PF16363">
    <property type="entry name" value="GDP_Man_Dehyd"/>
    <property type="match status" value="1"/>
</dbReference>
<evidence type="ECO:0000256" key="2">
    <source>
        <dbReference type="ARBA" id="ARBA00023027"/>
    </source>
</evidence>
<keyword evidence="4" id="KW-0812">Transmembrane</keyword>
<evidence type="ECO:0000259" key="5">
    <source>
        <dbReference type="Pfam" id="PF16363"/>
    </source>
</evidence>
<keyword evidence="4" id="KW-0472">Membrane</keyword>